<sequence>MQENPQMRWAFIHKVYSILCFQWILTFGVCMAISLIHPVREFMGTAAGFYVLLTTIAITFISLILMLGFREHHPWNYVLLLIFTLAMSFMVGAASTQIKGEIILLAAGLTLLVTAGLTLFTFVAAKRGWDFSSLGPFLFCALLLLIAFGVVRIFFPVGKIVNQVFSSIEALVFCGFIVYDTESLIKRFNYDQYIEASISLFLDVMNLFVSLLGALGGGN</sequence>
<evidence type="ECO:0000313" key="7">
    <source>
        <dbReference type="Proteomes" id="UP000653305"/>
    </source>
</evidence>
<keyword evidence="4 5" id="KW-0472">Membrane</keyword>
<feature type="transmembrane region" description="Helical" evidence="5">
    <location>
        <begin position="137"/>
        <end position="155"/>
    </location>
</feature>
<keyword evidence="2 5" id="KW-0812">Transmembrane</keyword>
<dbReference type="GO" id="GO:0016020">
    <property type="term" value="C:membrane"/>
    <property type="evidence" value="ECO:0007669"/>
    <property type="project" value="UniProtKB-SubCell"/>
</dbReference>
<feature type="transmembrane region" description="Helical" evidence="5">
    <location>
        <begin position="102"/>
        <end position="125"/>
    </location>
</feature>
<dbReference type="Proteomes" id="UP000653305">
    <property type="component" value="Unassembled WGS sequence"/>
</dbReference>
<name>A0A830BNI9_9LAMI</name>
<dbReference type="AlphaFoldDB" id="A0A830BNI9"/>
<feature type="transmembrane region" description="Helical" evidence="5">
    <location>
        <begin position="42"/>
        <end position="65"/>
    </location>
</feature>
<comment type="caution">
    <text evidence="6">The sequence shown here is derived from an EMBL/GenBank/DDBJ whole genome shotgun (WGS) entry which is preliminary data.</text>
</comment>
<keyword evidence="3 5" id="KW-1133">Transmembrane helix</keyword>
<proteinExistence type="inferred from homology"/>
<dbReference type="PANTHER" id="PTHR23291">
    <property type="entry name" value="BAX INHIBITOR-RELATED"/>
    <property type="match status" value="1"/>
</dbReference>
<evidence type="ECO:0000256" key="3">
    <source>
        <dbReference type="ARBA" id="ARBA00022989"/>
    </source>
</evidence>
<evidence type="ECO:0000256" key="5">
    <source>
        <dbReference type="RuleBase" id="RU004379"/>
    </source>
</evidence>
<comment type="similarity">
    <text evidence="5">Belongs to the BI1 family.</text>
</comment>
<keyword evidence="7" id="KW-1185">Reference proteome</keyword>
<dbReference type="EMBL" id="BMAC01000113">
    <property type="protein sequence ID" value="GFP85803.1"/>
    <property type="molecule type" value="Genomic_DNA"/>
</dbReference>
<reference evidence="6" key="1">
    <citation type="submission" date="2020-07" db="EMBL/GenBank/DDBJ databases">
        <title>Ethylene signaling mediates host invasion by parasitic plants.</title>
        <authorList>
            <person name="Yoshida S."/>
        </authorList>
    </citation>
    <scope>NUCLEOTIDE SEQUENCE</scope>
    <source>
        <strain evidence="6">Okayama</strain>
    </source>
</reference>
<dbReference type="InterPro" id="IPR006214">
    <property type="entry name" value="Bax_inhibitor_1-related"/>
</dbReference>
<evidence type="ECO:0000313" key="6">
    <source>
        <dbReference type="EMBL" id="GFP85803.1"/>
    </source>
</evidence>
<evidence type="ECO:0000256" key="2">
    <source>
        <dbReference type="ARBA" id="ARBA00022692"/>
    </source>
</evidence>
<dbReference type="PANTHER" id="PTHR23291:SF121">
    <property type="entry name" value="BI1-LIKE PROTEIN"/>
    <property type="match status" value="1"/>
</dbReference>
<evidence type="ECO:0000256" key="1">
    <source>
        <dbReference type="ARBA" id="ARBA00004141"/>
    </source>
</evidence>
<evidence type="ECO:0000256" key="4">
    <source>
        <dbReference type="ARBA" id="ARBA00023136"/>
    </source>
</evidence>
<comment type="subcellular location">
    <subcellularLocation>
        <location evidence="1">Membrane</location>
        <topology evidence="1">Multi-pass membrane protein</topology>
    </subcellularLocation>
</comment>
<protein>
    <submittedName>
        <fullName evidence="6">Bi1-like protein</fullName>
    </submittedName>
</protein>
<dbReference type="OrthoDB" id="7933078at2759"/>
<dbReference type="Pfam" id="PF01027">
    <property type="entry name" value="Bax1-I"/>
    <property type="match status" value="1"/>
</dbReference>
<feature type="transmembrane region" description="Helical" evidence="5">
    <location>
        <begin position="15"/>
        <end position="36"/>
    </location>
</feature>
<feature type="transmembrane region" description="Helical" evidence="5">
    <location>
        <begin position="77"/>
        <end position="96"/>
    </location>
</feature>
<organism evidence="6 7">
    <name type="scientific">Phtheirospermum japonicum</name>
    <dbReference type="NCBI Taxonomy" id="374723"/>
    <lineage>
        <taxon>Eukaryota</taxon>
        <taxon>Viridiplantae</taxon>
        <taxon>Streptophyta</taxon>
        <taxon>Embryophyta</taxon>
        <taxon>Tracheophyta</taxon>
        <taxon>Spermatophyta</taxon>
        <taxon>Magnoliopsida</taxon>
        <taxon>eudicotyledons</taxon>
        <taxon>Gunneridae</taxon>
        <taxon>Pentapetalae</taxon>
        <taxon>asterids</taxon>
        <taxon>lamiids</taxon>
        <taxon>Lamiales</taxon>
        <taxon>Orobanchaceae</taxon>
        <taxon>Orobanchaceae incertae sedis</taxon>
        <taxon>Phtheirospermum</taxon>
    </lineage>
</organism>
<gene>
    <name evidence="6" type="ORF">PHJA_000724000</name>
</gene>
<feature type="transmembrane region" description="Helical" evidence="5">
    <location>
        <begin position="200"/>
        <end position="218"/>
    </location>
</feature>
<accession>A0A830BNI9</accession>